<protein>
    <submittedName>
        <fullName evidence="1">Uncharacterized protein</fullName>
    </submittedName>
</protein>
<organism evidence="1 2">
    <name type="scientific">Candidatus Gottesmanbacteria bacterium RBG_16_38_7b</name>
    <dbReference type="NCBI Taxonomy" id="1798372"/>
    <lineage>
        <taxon>Bacteria</taxon>
        <taxon>Candidatus Gottesmaniibacteriota</taxon>
    </lineage>
</organism>
<dbReference type="AlphaFoldDB" id="A0A1F5YFJ0"/>
<evidence type="ECO:0000313" key="1">
    <source>
        <dbReference type="EMBL" id="OGF98940.1"/>
    </source>
</evidence>
<accession>A0A1F5YFJ0</accession>
<evidence type="ECO:0000313" key="2">
    <source>
        <dbReference type="Proteomes" id="UP000177396"/>
    </source>
</evidence>
<dbReference type="SUPFAM" id="SSF52540">
    <property type="entry name" value="P-loop containing nucleoside triphosphate hydrolases"/>
    <property type="match status" value="1"/>
</dbReference>
<comment type="caution">
    <text evidence="1">The sequence shown here is derived from an EMBL/GenBank/DDBJ whole genome shotgun (WGS) entry which is preliminary data.</text>
</comment>
<name>A0A1F5YFJ0_9BACT</name>
<sequence>MNIIYLNIAGFNLKICFKNKKPRNLRYYSSYSLRTEILKYYKGFILKGKPKVIHFTIELYKSPFQIIFKSVQDKNNKYLLYYQERGNLIQTFQHLSIIEFNLISKYVLQKLLSLHKGLILHASAAYFPRGSVIFIGRPNAGKSTIITLLKNVSLPLADDSVFIRQIGRDFYCYQTPFVEKINWFQKKKGRYKIRAICLIKKSYSSTKLEKITSKTNILVKISNELWSDVKHSSSQLLSLTRFINSFDEFYLLRFTKNGRELLEQLSRITFIITADFFAKTRGTTASATIIRNTTGTALT</sequence>
<dbReference type="InterPro" id="IPR027417">
    <property type="entry name" value="P-loop_NTPase"/>
</dbReference>
<reference evidence="1 2" key="1">
    <citation type="journal article" date="2016" name="Nat. Commun.">
        <title>Thousands of microbial genomes shed light on interconnected biogeochemical processes in an aquifer system.</title>
        <authorList>
            <person name="Anantharaman K."/>
            <person name="Brown C.T."/>
            <person name="Hug L.A."/>
            <person name="Sharon I."/>
            <person name="Castelle C.J."/>
            <person name="Probst A.J."/>
            <person name="Thomas B.C."/>
            <person name="Singh A."/>
            <person name="Wilkins M.J."/>
            <person name="Karaoz U."/>
            <person name="Brodie E.L."/>
            <person name="Williams K.H."/>
            <person name="Hubbard S.S."/>
            <person name="Banfield J.F."/>
        </authorList>
    </citation>
    <scope>NUCLEOTIDE SEQUENCE [LARGE SCALE GENOMIC DNA]</scope>
</reference>
<proteinExistence type="predicted"/>
<gene>
    <name evidence="1" type="ORF">A2153_03460</name>
</gene>
<dbReference type="Proteomes" id="UP000177396">
    <property type="component" value="Unassembled WGS sequence"/>
</dbReference>
<dbReference type="EMBL" id="MFJB01000078">
    <property type="protein sequence ID" value="OGF98940.1"/>
    <property type="molecule type" value="Genomic_DNA"/>
</dbReference>